<dbReference type="Pfam" id="PF05199">
    <property type="entry name" value="GMC_oxred_C"/>
    <property type="match status" value="1"/>
</dbReference>
<keyword evidence="5" id="KW-0560">Oxidoreductase</keyword>
<keyword evidence="4" id="KW-0274">FAD</keyword>
<evidence type="ECO:0000256" key="5">
    <source>
        <dbReference type="ARBA" id="ARBA00023002"/>
    </source>
</evidence>
<dbReference type="InterPro" id="IPR036188">
    <property type="entry name" value="FAD/NAD-bd_sf"/>
</dbReference>
<dbReference type="InterPro" id="IPR051473">
    <property type="entry name" value="P2Ox-like"/>
</dbReference>
<protein>
    <recommendedName>
        <fullName evidence="6">Glucose-methanol-choline oxidoreductase C-terminal domain-containing protein</fullName>
    </recommendedName>
</protein>
<dbReference type="PANTHER" id="PTHR42784">
    <property type="entry name" value="PYRANOSE 2-OXIDASE"/>
    <property type="match status" value="1"/>
</dbReference>
<accession>A0AAE7NQV1</accession>
<reference evidence="7 8" key="1">
    <citation type="submission" date="2018-06" db="EMBL/GenBank/DDBJ databases">
        <title>Comparative genomics of Bradyrhizobium nodulating Arachidis hypogaea.</title>
        <authorList>
            <person name="Li Y."/>
        </authorList>
    </citation>
    <scope>NUCLEOTIDE SEQUENCE [LARGE SCALE GENOMIC DNA]</scope>
    <source>
        <strain evidence="7 8">CCBAU 051107</strain>
    </source>
</reference>
<dbReference type="EMBL" id="CP030050">
    <property type="protein sequence ID" value="QOZ67863.1"/>
    <property type="molecule type" value="Genomic_DNA"/>
</dbReference>
<keyword evidence="3" id="KW-0285">Flavoprotein</keyword>
<dbReference type="AlphaFoldDB" id="A0AAE7NQV1"/>
<dbReference type="GO" id="GO:0016614">
    <property type="term" value="F:oxidoreductase activity, acting on CH-OH group of donors"/>
    <property type="evidence" value="ECO:0007669"/>
    <property type="project" value="InterPro"/>
</dbReference>
<evidence type="ECO:0000256" key="3">
    <source>
        <dbReference type="ARBA" id="ARBA00022630"/>
    </source>
</evidence>
<proteinExistence type="inferred from homology"/>
<organism evidence="7 8">
    <name type="scientific">Bradyrhizobium arachidis</name>
    <dbReference type="NCBI Taxonomy" id="858423"/>
    <lineage>
        <taxon>Bacteria</taxon>
        <taxon>Pseudomonadati</taxon>
        <taxon>Pseudomonadota</taxon>
        <taxon>Alphaproteobacteria</taxon>
        <taxon>Hyphomicrobiales</taxon>
        <taxon>Nitrobacteraceae</taxon>
        <taxon>Bradyrhizobium</taxon>
    </lineage>
</organism>
<evidence type="ECO:0000259" key="6">
    <source>
        <dbReference type="Pfam" id="PF05199"/>
    </source>
</evidence>
<evidence type="ECO:0000256" key="1">
    <source>
        <dbReference type="ARBA" id="ARBA00001974"/>
    </source>
</evidence>
<dbReference type="KEGG" id="barh:WN72_17280"/>
<name>A0AAE7NQV1_9BRAD</name>
<comment type="cofactor">
    <cofactor evidence="1">
        <name>FAD</name>
        <dbReference type="ChEBI" id="CHEBI:57692"/>
    </cofactor>
</comment>
<evidence type="ECO:0000256" key="4">
    <source>
        <dbReference type="ARBA" id="ARBA00022827"/>
    </source>
</evidence>
<evidence type="ECO:0000256" key="2">
    <source>
        <dbReference type="ARBA" id="ARBA00010790"/>
    </source>
</evidence>
<gene>
    <name evidence="7" type="ORF">WN72_17280</name>
</gene>
<dbReference type="Gene3D" id="3.50.50.60">
    <property type="entry name" value="FAD/NAD(P)-binding domain"/>
    <property type="match status" value="2"/>
</dbReference>
<dbReference type="InterPro" id="IPR007867">
    <property type="entry name" value="GMC_OxRtase_C"/>
</dbReference>
<dbReference type="Proteomes" id="UP000594015">
    <property type="component" value="Chromosome"/>
</dbReference>
<dbReference type="PANTHER" id="PTHR42784:SF1">
    <property type="entry name" value="PYRANOSE 2-OXIDASE"/>
    <property type="match status" value="1"/>
</dbReference>
<feature type="domain" description="Glucose-methanol-choline oxidoreductase C-terminal" evidence="6">
    <location>
        <begin position="406"/>
        <end position="533"/>
    </location>
</feature>
<sequence length="568" mass="62023">MFGDAFDRSQNAAEVTIIGAGPVGLAIALELDRLGISSQVLEAGGLRRRRSVDGLFTAQLRTPATHGPLEAVSAKMFGGTSNLWAGACVAYDPIDFKERKFVSDGVWPITYEDVSPFLEPASRFLDAGPAEFIAANVAHESGDEFSCTSLARFACERRSQVRHGGAAVRSARIRVCLNTVVTEVFLSGDGVVTGLAVASSDGSKLSRLPVRMLVVAAGGIETTRLALNMQRDRPRLFGGEAGPLGRYYMSHLMGSIADVRFLKPQHVDLFDFRKDANGTYTRRRFQPSEATQKKWALSNTVLWPEGAIADARHQRALLSLVFLLSGANGLGRAILPEVIRRRYSENSLGSTAGAHLRNLAPAGFKSILADANSLLERWYADPRPPGFLIRNQGSQYRLAYHAEHLPNRESRVTLTGEVDRLGMNRIAIDLRFTEADAASLERTHQRMSEWLKRGSLARMVLRCNPSDQQKTILRQAKDGTHQLGMTRMASSAKDGVVDRDLRAFGIANLYLCSTSVLPTSSQANPTLIVVALALRLSHHLAHAFKAEERPASLGMHSLRSVRSLPSGK</sequence>
<comment type="similarity">
    <text evidence="2">Belongs to the GMC oxidoreductase family.</text>
</comment>
<dbReference type="SUPFAM" id="SSF51905">
    <property type="entry name" value="FAD/NAD(P)-binding domain"/>
    <property type="match status" value="1"/>
</dbReference>
<evidence type="ECO:0000313" key="7">
    <source>
        <dbReference type="EMBL" id="QOZ67863.1"/>
    </source>
</evidence>
<evidence type="ECO:0000313" key="8">
    <source>
        <dbReference type="Proteomes" id="UP000594015"/>
    </source>
</evidence>
<dbReference type="RefSeq" id="WP_092217095.1">
    <property type="nucleotide sequence ID" value="NZ_CP030050.1"/>
</dbReference>